<evidence type="ECO:0000313" key="5">
    <source>
        <dbReference type="Proteomes" id="UP000481087"/>
    </source>
</evidence>
<dbReference type="Proteomes" id="UP000481087">
    <property type="component" value="Unassembled WGS sequence"/>
</dbReference>
<keyword evidence="3" id="KW-0472">Membrane</keyword>
<dbReference type="GO" id="GO:0009986">
    <property type="term" value="C:cell surface"/>
    <property type="evidence" value="ECO:0007669"/>
    <property type="project" value="UniProtKB-SubCell"/>
</dbReference>
<evidence type="ECO:0000256" key="3">
    <source>
        <dbReference type="SAM" id="Phobius"/>
    </source>
</evidence>
<dbReference type="NCBIfam" id="TIGR02532">
    <property type="entry name" value="IV_pilin_GFxxxE"/>
    <property type="match status" value="1"/>
</dbReference>
<gene>
    <name evidence="4" type="ORF">GQF01_35020</name>
</gene>
<dbReference type="InterPro" id="IPR045584">
    <property type="entry name" value="Pilin-like"/>
</dbReference>
<dbReference type="InterPro" id="IPR012902">
    <property type="entry name" value="N_methyl_site"/>
</dbReference>
<reference evidence="4 5" key="1">
    <citation type="submission" date="2019-12" db="EMBL/GenBank/DDBJ databases">
        <title>Paenibacillus sp. nov. sp. isolated from soil.</title>
        <authorList>
            <person name="Kim J."/>
            <person name="Jeong S.E."/>
            <person name="Jung H.S."/>
            <person name="Jeon C.O."/>
        </authorList>
    </citation>
    <scope>NUCLEOTIDE SEQUENCE [LARGE SCALE GENOMIC DNA]</scope>
    <source>
        <strain evidence="4 5">5J-6</strain>
    </source>
</reference>
<dbReference type="PROSITE" id="PS00409">
    <property type="entry name" value="PROKAR_NTER_METHYL"/>
    <property type="match status" value="1"/>
</dbReference>
<keyword evidence="2" id="KW-0178">Competence</keyword>
<accession>A0A6L8VAN6</accession>
<evidence type="ECO:0000313" key="4">
    <source>
        <dbReference type="EMBL" id="MZQ87343.1"/>
    </source>
</evidence>
<sequence length="151" mass="16096">MKLLNQLRKDEKGFTLIELLAVIVILAVIAAIAVPYILGIVDKSKENSDVAMFHQVYEASRLYVAAEKNGTAPDLVKVKTELVTAKYLESGIVLPSTKKAISAGKVEYTNGVLTKVTLSTEDGTYTLGSADVIASTGKKAKAAAGEEYTSE</sequence>
<dbReference type="Pfam" id="PF07963">
    <property type="entry name" value="N_methyl"/>
    <property type="match status" value="1"/>
</dbReference>
<dbReference type="AlphaFoldDB" id="A0A6L8VAN6"/>
<keyword evidence="5" id="KW-1185">Reference proteome</keyword>
<proteinExistence type="predicted"/>
<keyword evidence="3" id="KW-0812">Transmembrane</keyword>
<dbReference type="EMBL" id="WTUZ01000040">
    <property type="protein sequence ID" value="MZQ87343.1"/>
    <property type="molecule type" value="Genomic_DNA"/>
</dbReference>
<dbReference type="GO" id="GO:0030420">
    <property type="term" value="P:establishment of competence for transformation"/>
    <property type="evidence" value="ECO:0007669"/>
    <property type="project" value="UniProtKB-KW"/>
</dbReference>
<dbReference type="RefSeq" id="WP_161411959.1">
    <property type="nucleotide sequence ID" value="NZ_WTUZ01000040.1"/>
</dbReference>
<comment type="caution">
    <text evidence="4">The sequence shown here is derived from an EMBL/GenBank/DDBJ whole genome shotgun (WGS) entry which is preliminary data.</text>
</comment>
<evidence type="ECO:0000256" key="2">
    <source>
        <dbReference type="ARBA" id="ARBA00023287"/>
    </source>
</evidence>
<name>A0A6L8VAN6_9BACL</name>
<protein>
    <submittedName>
        <fullName evidence="4">Prepilin-type N-terminal cleavage/methylation domain-containing protein</fullName>
    </submittedName>
</protein>
<dbReference type="SUPFAM" id="SSF54523">
    <property type="entry name" value="Pili subunits"/>
    <property type="match status" value="1"/>
</dbReference>
<evidence type="ECO:0000256" key="1">
    <source>
        <dbReference type="ARBA" id="ARBA00004241"/>
    </source>
</evidence>
<feature type="transmembrane region" description="Helical" evidence="3">
    <location>
        <begin position="16"/>
        <end position="38"/>
    </location>
</feature>
<comment type="subcellular location">
    <subcellularLocation>
        <location evidence="1">Cell surface</location>
    </subcellularLocation>
</comment>
<organism evidence="4 5">
    <name type="scientific">Paenibacillus silvestris</name>
    <dbReference type="NCBI Taxonomy" id="2606219"/>
    <lineage>
        <taxon>Bacteria</taxon>
        <taxon>Bacillati</taxon>
        <taxon>Bacillota</taxon>
        <taxon>Bacilli</taxon>
        <taxon>Bacillales</taxon>
        <taxon>Paenibacillaceae</taxon>
        <taxon>Paenibacillus</taxon>
    </lineage>
</organism>
<dbReference type="Gene3D" id="3.30.700.10">
    <property type="entry name" value="Glycoprotein, Type 4 Pilin"/>
    <property type="match status" value="1"/>
</dbReference>
<keyword evidence="3" id="KW-1133">Transmembrane helix</keyword>